<feature type="domain" description="DUF7137" evidence="3">
    <location>
        <begin position="85"/>
        <end position="216"/>
    </location>
</feature>
<evidence type="ECO:0000313" key="4">
    <source>
        <dbReference type="EMBL" id="KAJ2777957.1"/>
    </source>
</evidence>
<keyword evidence="2" id="KW-0732">Signal</keyword>
<evidence type="ECO:0000259" key="3">
    <source>
        <dbReference type="Pfam" id="PF23585"/>
    </source>
</evidence>
<dbReference type="EMBL" id="JANBUL010000258">
    <property type="protein sequence ID" value="KAJ2777957.1"/>
    <property type="molecule type" value="Genomic_DNA"/>
</dbReference>
<name>A0A9W8H9H7_9FUNG</name>
<gene>
    <name evidence="4" type="ORF">H4R18_004886</name>
</gene>
<comment type="caution">
    <text evidence="4">The sequence shown here is derived from an EMBL/GenBank/DDBJ whole genome shotgun (WGS) entry which is preliminary data.</text>
</comment>
<evidence type="ECO:0000256" key="1">
    <source>
        <dbReference type="SAM" id="MobiDB-lite"/>
    </source>
</evidence>
<accession>A0A9W8H9H7</accession>
<evidence type="ECO:0000313" key="5">
    <source>
        <dbReference type="Proteomes" id="UP001140217"/>
    </source>
</evidence>
<dbReference type="OrthoDB" id="2435509at2759"/>
<reference evidence="4" key="1">
    <citation type="submission" date="2022-07" db="EMBL/GenBank/DDBJ databases">
        <title>Phylogenomic reconstructions and comparative analyses of Kickxellomycotina fungi.</title>
        <authorList>
            <person name="Reynolds N.K."/>
            <person name="Stajich J.E."/>
            <person name="Barry K."/>
            <person name="Grigoriev I.V."/>
            <person name="Crous P."/>
            <person name="Smith M.E."/>
        </authorList>
    </citation>
    <scope>NUCLEOTIDE SEQUENCE</scope>
    <source>
        <strain evidence="4">NBRC 105414</strain>
    </source>
</reference>
<feature type="compositionally biased region" description="Low complexity" evidence="1">
    <location>
        <begin position="45"/>
        <end position="82"/>
    </location>
</feature>
<dbReference type="Proteomes" id="UP001140217">
    <property type="component" value="Unassembled WGS sequence"/>
</dbReference>
<sequence>MRASSPRLLLLRLLLCAAVLLVRAGALAAGPVPADDGRGLTINVGGSATPTPTPTASSGSGSKATQSSGSAAPSKTSKPAASNGQPGRIVMKTPPRAVESPLFEIASKVQLQWDYDDNMKSPPSRVTIRGQMPDGFTEPGTNNPLYWYIAQNTTAAPKAYTWDTITESPPGYTLREGSGYRLYIYDSDIGWENSTRVTAGKLFQFMLPFSMYNSRYAQTNDGVPKNYNPNAAARAQPAAAAAAALLAAALLL</sequence>
<feature type="chain" id="PRO_5040990999" description="DUF7137 domain-containing protein" evidence="2">
    <location>
        <begin position="25"/>
        <end position="252"/>
    </location>
</feature>
<feature type="region of interest" description="Disordered" evidence="1">
    <location>
        <begin position="32"/>
        <end position="94"/>
    </location>
</feature>
<proteinExistence type="predicted"/>
<dbReference type="Pfam" id="PF23585">
    <property type="entry name" value="DUF7137"/>
    <property type="match status" value="1"/>
</dbReference>
<protein>
    <recommendedName>
        <fullName evidence="3">DUF7137 domain-containing protein</fullName>
    </recommendedName>
</protein>
<evidence type="ECO:0000256" key="2">
    <source>
        <dbReference type="SAM" id="SignalP"/>
    </source>
</evidence>
<feature type="signal peptide" evidence="2">
    <location>
        <begin position="1"/>
        <end position="24"/>
    </location>
</feature>
<organism evidence="4 5">
    <name type="scientific">Coemansia javaensis</name>
    <dbReference type="NCBI Taxonomy" id="2761396"/>
    <lineage>
        <taxon>Eukaryota</taxon>
        <taxon>Fungi</taxon>
        <taxon>Fungi incertae sedis</taxon>
        <taxon>Zoopagomycota</taxon>
        <taxon>Kickxellomycotina</taxon>
        <taxon>Kickxellomycetes</taxon>
        <taxon>Kickxellales</taxon>
        <taxon>Kickxellaceae</taxon>
        <taxon>Coemansia</taxon>
    </lineage>
</organism>
<dbReference type="InterPro" id="IPR055561">
    <property type="entry name" value="DUF7137"/>
</dbReference>
<keyword evidence="5" id="KW-1185">Reference proteome</keyword>
<dbReference type="AlphaFoldDB" id="A0A9W8H9H7"/>